<dbReference type="Proteomes" id="UP001152531">
    <property type="component" value="Unassembled WGS sequence"/>
</dbReference>
<protein>
    <submittedName>
        <fullName evidence="1">Probable alpha-1,6-mannosyltransferase Mnn11p</fullName>
    </submittedName>
</protein>
<dbReference type="EMBL" id="CALSDN010000007">
    <property type="protein sequence ID" value="CAH6721840.1"/>
    <property type="molecule type" value="Genomic_DNA"/>
</dbReference>
<sequence>MGKSFKPKEKKGYLPLPATFNNIQLKQRNLSLWIITFIVIILWLNPLGISISLFQKSSSNKYPEPHPFTSPHKVTTTSKYIFPPVEHAPLLKELGRSKLVKESRVRDANHPEIDVSSIVSLNAFDNVDPSIQLSKEKDENAASDLSKAKNTFKNGDKIVYKPKNDKNYPEIVIVTAIDFEKYSLGGLTNIVQNRIDYAHDHNYGVYIRWYEEFLPWINSFSNFDNKQKKKWIRTYCLRAAMFAFPKTKWFWYFDEDGLIMDTSINLKDYVLKDDVLSPIMLREQPINPQNGIIKTYKSSKPGSVKLIITQSNDKIETNSFIIKNDDVGRSILEFWTCDLFFEYPNFPFGPDSALTHILQWHPFLLSKTAIIPARTIAARHSTTPIAEGDHLHYVKGDFTVSWTDCKKEQCEATLAFYNSVLHPASS</sequence>
<organism evidence="1 2">
    <name type="scientific">[Candida] jaroonii</name>
    <dbReference type="NCBI Taxonomy" id="467808"/>
    <lineage>
        <taxon>Eukaryota</taxon>
        <taxon>Fungi</taxon>
        <taxon>Dikarya</taxon>
        <taxon>Ascomycota</taxon>
        <taxon>Saccharomycotina</taxon>
        <taxon>Pichiomycetes</taxon>
        <taxon>Debaryomycetaceae</taxon>
        <taxon>Yamadazyma</taxon>
    </lineage>
</organism>
<reference evidence="1" key="1">
    <citation type="submission" date="2022-06" db="EMBL/GenBank/DDBJ databases">
        <authorList>
            <person name="Legras J.-L."/>
            <person name="Devillers H."/>
            <person name="Grondin C."/>
        </authorList>
    </citation>
    <scope>NUCLEOTIDE SEQUENCE</scope>
    <source>
        <strain evidence="1">CLIB 1444</strain>
    </source>
</reference>
<comment type="caution">
    <text evidence="1">The sequence shown here is derived from an EMBL/GenBank/DDBJ whole genome shotgun (WGS) entry which is preliminary data.</text>
</comment>
<evidence type="ECO:0000313" key="2">
    <source>
        <dbReference type="Proteomes" id="UP001152531"/>
    </source>
</evidence>
<gene>
    <name evidence="1" type="ORF">CLIB1444_07S03642</name>
</gene>
<name>A0ACA9Y9W1_9ASCO</name>
<evidence type="ECO:0000313" key="1">
    <source>
        <dbReference type="EMBL" id="CAH6721840.1"/>
    </source>
</evidence>
<accession>A0ACA9Y9W1</accession>
<keyword evidence="2" id="KW-1185">Reference proteome</keyword>
<proteinExistence type="predicted"/>